<dbReference type="AlphaFoldDB" id="A0A9W8G670"/>
<name>A0A9W8G670_9FUNG</name>
<proteinExistence type="predicted"/>
<dbReference type="OrthoDB" id="5963188at2759"/>
<reference evidence="1" key="1">
    <citation type="submission" date="2022-07" db="EMBL/GenBank/DDBJ databases">
        <title>Phylogenomic reconstructions and comparative analyses of Kickxellomycotina fungi.</title>
        <authorList>
            <person name="Reynolds N.K."/>
            <person name="Stajich J.E."/>
            <person name="Barry K."/>
            <person name="Grigoriev I.V."/>
            <person name="Crous P."/>
            <person name="Smith M.E."/>
        </authorList>
    </citation>
    <scope>NUCLEOTIDE SEQUENCE</scope>
    <source>
        <strain evidence="1">NRRL 3115</strain>
    </source>
</reference>
<gene>
    <name evidence="1" type="ORF">GGI25_003667</name>
</gene>
<sequence>MECANTSFLKWSNKWYHDACCRSAKTQYRLNKVPTLLQGYLLWIESAQEAMQLASEVSLDRLLMCGLLNSVYSSTASQIIAGAVARVLFNGFSWRSSLADTADIGLTNLNLYPKADHNSILITDSCKVRLPVDRALIQKELKDHGVHTEIRSLAAGDYL</sequence>
<dbReference type="Proteomes" id="UP001151518">
    <property type="component" value="Unassembled WGS sequence"/>
</dbReference>
<evidence type="ECO:0000313" key="2">
    <source>
        <dbReference type="Proteomes" id="UP001151518"/>
    </source>
</evidence>
<dbReference type="EMBL" id="JANBTW010000042">
    <property type="protein sequence ID" value="KAJ2676162.1"/>
    <property type="molecule type" value="Genomic_DNA"/>
</dbReference>
<comment type="caution">
    <text evidence="1">The sequence shown here is derived from an EMBL/GenBank/DDBJ whole genome shotgun (WGS) entry which is preliminary data.</text>
</comment>
<organism evidence="1 2">
    <name type="scientific">Coemansia spiralis</name>
    <dbReference type="NCBI Taxonomy" id="417178"/>
    <lineage>
        <taxon>Eukaryota</taxon>
        <taxon>Fungi</taxon>
        <taxon>Fungi incertae sedis</taxon>
        <taxon>Zoopagomycota</taxon>
        <taxon>Kickxellomycotina</taxon>
        <taxon>Kickxellomycetes</taxon>
        <taxon>Kickxellales</taxon>
        <taxon>Kickxellaceae</taxon>
        <taxon>Coemansia</taxon>
    </lineage>
</organism>
<evidence type="ECO:0000313" key="1">
    <source>
        <dbReference type="EMBL" id="KAJ2676162.1"/>
    </source>
</evidence>
<protein>
    <submittedName>
        <fullName evidence="1">Uncharacterized protein</fullName>
    </submittedName>
</protein>
<accession>A0A9W8G670</accession>